<dbReference type="Pfam" id="PF03860">
    <property type="entry name" value="Csp"/>
    <property type="match status" value="1"/>
</dbReference>
<accession>A0A7X3MU80</accession>
<dbReference type="RefSeq" id="WP_160886153.1">
    <property type="nucleotide sequence ID" value="NZ_WURB01000014.1"/>
</dbReference>
<dbReference type="Gene3D" id="1.20.1270.360">
    <property type="match status" value="1"/>
</dbReference>
<dbReference type="OrthoDB" id="5396211at2"/>
<evidence type="ECO:0000313" key="1">
    <source>
        <dbReference type="EMBL" id="MXQ13299.1"/>
    </source>
</evidence>
<dbReference type="AlphaFoldDB" id="A0A7X3MU80"/>
<protein>
    <submittedName>
        <fullName evidence="1">Four-helix bundle copper-binding protein</fullName>
    </submittedName>
</protein>
<dbReference type="EMBL" id="WURB01000014">
    <property type="protein sequence ID" value="MXQ13299.1"/>
    <property type="molecule type" value="Genomic_DNA"/>
</dbReference>
<dbReference type="Proteomes" id="UP000436483">
    <property type="component" value="Unassembled WGS sequence"/>
</dbReference>
<keyword evidence="2" id="KW-1185">Reference proteome</keyword>
<dbReference type="InterPro" id="IPR005560">
    <property type="entry name" value="Csp_YhjQ"/>
</dbReference>
<reference evidence="1 2" key="1">
    <citation type="submission" date="2019-12" db="EMBL/GenBank/DDBJ databases">
        <authorList>
            <person name="Yuan C.-G."/>
        </authorList>
    </citation>
    <scope>NUCLEOTIDE SEQUENCE [LARGE SCALE GENOMIC DNA]</scope>
    <source>
        <strain evidence="1 2">KCTC 23863</strain>
    </source>
</reference>
<gene>
    <name evidence="1" type="ORF">GR328_17875</name>
</gene>
<organism evidence="1 2">
    <name type="scientific">Microvirga makkahensis</name>
    <dbReference type="NCBI Taxonomy" id="1128670"/>
    <lineage>
        <taxon>Bacteria</taxon>
        <taxon>Pseudomonadati</taxon>
        <taxon>Pseudomonadota</taxon>
        <taxon>Alphaproteobacteria</taxon>
        <taxon>Hyphomicrobiales</taxon>
        <taxon>Methylobacteriaceae</taxon>
        <taxon>Microvirga</taxon>
    </lineage>
</organism>
<sequence length="51" mass="5678">MLNACMAASRLCGEECERHAGMHEHCRVCADACRRCEQACQQALNNMGARH</sequence>
<comment type="caution">
    <text evidence="1">The sequence shown here is derived from an EMBL/GenBank/DDBJ whole genome shotgun (WGS) entry which is preliminary data.</text>
</comment>
<evidence type="ECO:0000313" key="2">
    <source>
        <dbReference type="Proteomes" id="UP000436483"/>
    </source>
</evidence>
<reference evidence="1 2" key="2">
    <citation type="submission" date="2020-01" db="EMBL/GenBank/DDBJ databases">
        <title>Microvirga sp. nov., an arsenate reduction bacterium isolated from Tibet hotspring sediments.</title>
        <authorList>
            <person name="Xian W.-D."/>
            <person name="Li W.-J."/>
        </authorList>
    </citation>
    <scope>NUCLEOTIDE SEQUENCE [LARGE SCALE GENOMIC DNA]</scope>
    <source>
        <strain evidence="1 2">KCTC 23863</strain>
    </source>
</reference>
<name>A0A7X3MU80_9HYPH</name>
<proteinExistence type="predicted"/>